<keyword evidence="4" id="KW-1185">Reference proteome</keyword>
<dbReference type="AlphaFoldDB" id="A0ABD3DMW0"/>
<comment type="caution">
    <text evidence="3">The sequence shown here is derived from an EMBL/GenBank/DDBJ whole genome shotgun (WGS) entry which is preliminary data.</text>
</comment>
<gene>
    <name evidence="3" type="ORF">CASFOL_014443</name>
</gene>
<accession>A0ABD3DMW0</accession>
<evidence type="ECO:0000313" key="3">
    <source>
        <dbReference type="EMBL" id="KAL3643628.1"/>
    </source>
</evidence>
<reference evidence="4" key="1">
    <citation type="journal article" date="2024" name="IScience">
        <title>Strigolactones Initiate the Formation of Haustorium-like Structures in Castilleja.</title>
        <authorList>
            <person name="Buerger M."/>
            <person name="Peterson D."/>
            <person name="Chory J."/>
        </authorList>
    </citation>
    <scope>NUCLEOTIDE SEQUENCE [LARGE SCALE GENOMIC DNA]</scope>
</reference>
<dbReference type="Proteomes" id="UP001632038">
    <property type="component" value="Unassembled WGS sequence"/>
</dbReference>
<dbReference type="CDD" id="cd22157">
    <property type="entry name" value="F-box_AtFBW1-like"/>
    <property type="match status" value="1"/>
</dbReference>
<dbReference type="SUPFAM" id="SSF81383">
    <property type="entry name" value="F-box domain"/>
    <property type="match status" value="1"/>
</dbReference>
<evidence type="ECO:0000259" key="2">
    <source>
        <dbReference type="PROSITE" id="PS50181"/>
    </source>
</evidence>
<proteinExistence type="predicted"/>
<evidence type="ECO:0000256" key="1">
    <source>
        <dbReference type="SAM" id="MobiDB-lite"/>
    </source>
</evidence>
<dbReference type="InterPro" id="IPR050796">
    <property type="entry name" value="SCF_F-box_component"/>
</dbReference>
<feature type="region of interest" description="Disordered" evidence="1">
    <location>
        <begin position="1"/>
        <end position="23"/>
    </location>
</feature>
<protein>
    <recommendedName>
        <fullName evidence="2">F-box domain-containing protein</fullName>
    </recommendedName>
</protein>
<organism evidence="3 4">
    <name type="scientific">Castilleja foliolosa</name>
    <dbReference type="NCBI Taxonomy" id="1961234"/>
    <lineage>
        <taxon>Eukaryota</taxon>
        <taxon>Viridiplantae</taxon>
        <taxon>Streptophyta</taxon>
        <taxon>Embryophyta</taxon>
        <taxon>Tracheophyta</taxon>
        <taxon>Spermatophyta</taxon>
        <taxon>Magnoliopsida</taxon>
        <taxon>eudicotyledons</taxon>
        <taxon>Gunneridae</taxon>
        <taxon>Pentapetalae</taxon>
        <taxon>asterids</taxon>
        <taxon>lamiids</taxon>
        <taxon>Lamiales</taxon>
        <taxon>Orobanchaceae</taxon>
        <taxon>Pedicularideae</taxon>
        <taxon>Castillejinae</taxon>
        <taxon>Castilleja</taxon>
    </lineage>
</organism>
<sequence length="434" mass="48868">MSLKEKETHQETSSSDDEDDDRYIPPEITFNILSRLPVKALFRFKCVSKEWRTLICQPRFVSTHLTRSPSSLIIHAHRAPIAAAEKKEAQPKPNKKTQVIRPDGHVIYVYGPPKSLPRKLSTIDRILDFPGSDAAGFIDPLVLIGGPNGVVCVAQGQKRFFKTFTLWNPATRSRKSVPSDPLLEPNPKLYHLSSAGLGFDPSRNEFKVIHIMRHRNVKKPDVAKFFSSRAGEWKMVSQPAGRPASFWVKNQACEAVVGGIPYWRATVRDVYVRGSDPKERDSLVWFDVRDDVFGSEPYAWDNDGREMCLGEIKDCLCVGVWDKGMGSNAGLDVWVKENESGSWNPRYRVGSLKRVRAGLEKGVVVGFCGNTLIVQQFGEQGDLIILDLKKVPIVDGQNSVSQAQAEELINFRDALPFTFKTMRYKESFTDIPKM</sequence>
<dbReference type="PROSITE" id="PS50181">
    <property type="entry name" value="FBOX"/>
    <property type="match status" value="1"/>
</dbReference>
<dbReference type="Pfam" id="PF00646">
    <property type="entry name" value="F-box"/>
    <property type="match status" value="1"/>
</dbReference>
<dbReference type="InterPro" id="IPR013187">
    <property type="entry name" value="F-box-assoc_dom_typ3"/>
</dbReference>
<dbReference type="Gene3D" id="1.20.1280.50">
    <property type="match status" value="1"/>
</dbReference>
<feature type="compositionally biased region" description="Basic and acidic residues" evidence="1">
    <location>
        <begin position="1"/>
        <end position="10"/>
    </location>
</feature>
<dbReference type="InterPro" id="IPR036047">
    <property type="entry name" value="F-box-like_dom_sf"/>
</dbReference>
<dbReference type="NCBIfam" id="TIGR01640">
    <property type="entry name" value="F_box_assoc_1"/>
    <property type="match status" value="1"/>
</dbReference>
<dbReference type="PANTHER" id="PTHR31672:SF13">
    <property type="entry name" value="F-BOX PROTEIN CPR30-LIKE"/>
    <property type="match status" value="1"/>
</dbReference>
<evidence type="ECO:0000313" key="4">
    <source>
        <dbReference type="Proteomes" id="UP001632038"/>
    </source>
</evidence>
<dbReference type="InterPro" id="IPR017451">
    <property type="entry name" value="F-box-assoc_interact_dom"/>
</dbReference>
<dbReference type="EMBL" id="JAVIJP010000016">
    <property type="protein sequence ID" value="KAL3643628.1"/>
    <property type="molecule type" value="Genomic_DNA"/>
</dbReference>
<dbReference type="SMART" id="SM00256">
    <property type="entry name" value="FBOX"/>
    <property type="match status" value="1"/>
</dbReference>
<feature type="domain" description="F-box" evidence="2">
    <location>
        <begin position="18"/>
        <end position="55"/>
    </location>
</feature>
<dbReference type="InterPro" id="IPR001810">
    <property type="entry name" value="F-box_dom"/>
</dbReference>
<dbReference type="PANTHER" id="PTHR31672">
    <property type="entry name" value="BNACNNG10540D PROTEIN"/>
    <property type="match status" value="1"/>
</dbReference>
<dbReference type="Pfam" id="PF08268">
    <property type="entry name" value="FBA_3"/>
    <property type="match status" value="1"/>
</dbReference>
<name>A0ABD3DMW0_9LAMI</name>